<organism evidence="1 2">
    <name type="scientific">Phlebia brevispora</name>
    <dbReference type="NCBI Taxonomy" id="194682"/>
    <lineage>
        <taxon>Eukaryota</taxon>
        <taxon>Fungi</taxon>
        <taxon>Dikarya</taxon>
        <taxon>Basidiomycota</taxon>
        <taxon>Agaricomycotina</taxon>
        <taxon>Agaricomycetes</taxon>
        <taxon>Polyporales</taxon>
        <taxon>Meruliaceae</taxon>
        <taxon>Phlebia</taxon>
    </lineage>
</organism>
<gene>
    <name evidence="1" type="ORF">NM688_g5550</name>
</gene>
<name>A0ACC1STM6_9APHY</name>
<comment type="caution">
    <text evidence="1">The sequence shown here is derived from an EMBL/GenBank/DDBJ whole genome shotgun (WGS) entry which is preliminary data.</text>
</comment>
<protein>
    <submittedName>
        <fullName evidence="1">Uncharacterized protein</fullName>
    </submittedName>
</protein>
<sequence>MGVRGSFRSTIDHHLPPLHHKMSFKKSKLDLLVRVRYSNPLPAPPCPPKLLDIPTDYMRYARTEFLNDIASETPLPMIVDAECGMPLDLGQFECLWQEDADESALNPDPDNLPALDPRDQFLLLEPTATPALFSSGNFTTPGSGTSTPLAMPHVSWLRKTEYLSSRDATSRFAASSEIKQHDEPVDVSHAAQIRDIEASFAATEHFDVAKLKHPNKPHVTAEASFEVFPDDDIWANAYDLFRFSERPGDRPPDVEDPRLDCAILRPMESDGDHFLAYYLTEDDDTAIQFKIERADLPVNGSSEDETAFHFVRDYEVVKVEQEVPNELLLVIDDGSEVKEENEASTSTNLPRHRAPGAYYKGIERKMLLKKRRVNTYEPVAQKWDVIRVKHVKMDEEEENEREELQAEVVDPNYMFAKGDVDAEGEVETEEMEQTHVENVPNGAEQAEEIVDPVDVFGE</sequence>
<reference evidence="1" key="1">
    <citation type="submission" date="2022-07" db="EMBL/GenBank/DDBJ databases">
        <title>Genome Sequence of Phlebia brevispora.</title>
        <authorList>
            <person name="Buettner E."/>
        </authorList>
    </citation>
    <scope>NUCLEOTIDE SEQUENCE</scope>
    <source>
        <strain evidence="1">MPL23</strain>
    </source>
</reference>
<evidence type="ECO:0000313" key="1">
    <source>
        <dbReference type="EMBL" id="KAJ3546095.1"/>
    </source>
</evidence>
<proteinExistence type="predicted"/>
<keyword evidence="2" id="KW-1185">Reference proteome</keyword>
<dbReference type="EMBL" id="JANHOG010001034">
    <property type="protein sequence ID" value="KAJ3546095.1"/>
    <property type="molecule type" value="Genomic_DNA"/>
</dbReference>
<dbReference type="Proteomes" id="UP001148662">
    <property type="component" value="Unassembled WGS sequence"/>
</dbReference>
<evidence type="ECO:0000313" key="2">
    <source>
        <dbReference type="Proteomes" id="UP001148662"/>
    </source>
</evidence>
<accession>A0ACC1STM6</accession>